<name>A0A953I0A1_9BACT</name>
<reference evidence="9" key="1">
    <citation type="submission" date="2021-06" db="EMBL/GenBank/DDBJ databases">
        <title>44 bacteria genomes isolated from Dapeng, Shenzhen.</title>
        <authorList>
            <person name="Zheng W."/>
            <person name="Yu S."/>
            <person name="Huang Y."/>
        </authorList>
    </citation>
    <scope>NUCLEOTIDE SEQUENCE</scope>
    <source>
        <strain evidence="9">DP5N28-2</strain>
    </source>
</reference>
<dbReference type="PANTHER" id="PTHR11054:SF0">
    <property type="entry name" value="6-PHOSPHOGLUCONOLACTONASE"/>
    <property type="match status" value="1"/>
</dbReference>
<organism evidence="9 10">
    <name type="scientific">Membranihabitans marinus</name>
    <dbReference type="NCBI Taxonomy" id="1227546"/>
    <lineage>
        <taxon>Bacteria</taxon>
        <taxon>Pseudomonadati</taxon>
        <taxon>Bacteroidota</taxon>
        <taxon>Saprospiria</taxon>
        <taxon>Saprospirales</taxon>
        <taxon>Saprospiraceae</taxon>
        <taxon>Membranihabitans</taxon>
    </lineage>
</organism>
<dbReference type="AlphaFoldDB" id="A0A953I0A1"/>
<comment type="similarity">
    <text evidence="4 7">Belongs to the glucosamine/galactosamine-6-phosphate isomerase family. 6-phosphogluconolactonase subfamily.</text>
</comment>
<gene>
    <name evidence="7 9" type="primary">pgl</name>
    <name evidence="9" type="ORF">KUV50_12295</name>
</gene>
<dbReference type="Gene3D" id="3.40.50.1360">
    <property type="match status" value="1"/>
</dbReference>
<comment type="caution">
    <text evidence="9">The sequence shown here is derived from an EMBL/GenBank/DDBJ whole genome shotgun (WGS) entry which is preliminary data.</text>
</comment>
<dbReference type="Proteomes" id="UP000753961">
    <property type="component" value="Unassembled WGS sequence"/>
</dbReference>
<evidence type="ECO:0000256" key="6">
    <source>
        <dbReference type="ARBA" id="ARBA00020337"/>
    </source>
</evidence>
<protein>
    <recommendedName>
        <fullName evidence="6 7">6-phosphogluconolactonase</fullName>
        <shortName evidence="7">6PGL</shortName>
        <ecNumber evidence="5 7">3.1.1.31</ecNumber>
    </recommendedName>
</protein>
<evidence type="ECO:0000256" key="7">
    <source>
        <dbReference type="RuleBase" id="RU365095"/>
    </source>
</evidence>
<dbReference type="EMBL" id="JAHVHU010000011">
    <property type="protein sequence ID" value="MBY5958922.1"/>
    <property type="molecule type" value="Genomic_DNA"/>
</dbReference>
<evidence type="ECO:0000256" key="4">
    <source>
        <dbReference type="ARBA" id="ARBA00010662"/>
    </source>
</evidence>
<comment type="catalytic activity">
    <reaction evidence="1 7">
        <text>6-phospho-D-glucono-1,5-lactone + H2O = 6-phospho-D-gluconate + H(+)</text>
        <dbReference type="Rhea" id="RHEA:12556"/>
        <dbReference type="ChEBI" id="CHEBI:15377"/>
        <dbReference type="ChEBI" id="CHEBI:15378"/>
        <dbReference type="ChEBI" id="CHEBI:57955"/>
        <dbReference type="ChEBI" id="CHEBI:58759"/>
        <dbReference type="EC" id="3.1.1.31"/>
    </reaction>
</comment>
<accession>A0A953I0A1</accession>
<evidence type="ECO:0000313" key="9">
    <source>
        <dbReference type="EMBL" id="MBY5958922.1"/>
    </source>
</evidence>
<dbReference type="EC" id="3.1.1.31" evidence="5 7"/>
<evidence type="ECO:0000256" key="1">
    <source>
        <dbReference type="ARBA" id="ARBA00000832"/>
    </source>
</evidence>
<keyword evidence="7 9" id="KW-0378">Hydrolase</keyword>
<proteinExistence type="inferred from homology"/>
<evidence type="ECO:0000256" key="5">
    <source>
        <dbReference type="ARBA" id="ARBA00013198"/>
    </source>
</evidence>
<feature type="domain" description="Glucosamine/galactosamine-6-phosphate isomerase" evidence="8">
    <location>
        <begin position="19"/>
        <end position="228"/>
    </location>
</feature>
<dbReference type="Pfam" id="PF01182">
    <property type="entry name" value="Glucosamine_iso"/>
    <property type="match status" value="1"/>
</dbReference>
<dbReference type="PANTHER" id="PTHR11054">
    <property type="entry name" value="6-PHOSPHOGLUCONOLACTONASE"/>
    <property type="match status" value="1"/>
</dbReference>
<dbReference type="RefSeq" id="WP_222580462.1">
    <property type="nucleotide sequence ID" value="NZ_JAHVHU010000011.1"/>
</dbReference>
<dbReference type="SUPFAM" id="SSF100950">
    <property type="entry name" value="NagB/RpiA/CoA transferase-like"/>
    <property type="match status" value="1"/>
</dbReference>
<dbReference type="GO" id="GO:0006098">
    <property type="term" value="P:pentose-phosphate shunt"/>
    <property type="evidence" value="ECO:0007669"/>
    <property type="project" value="InterPro"/>
</dbReference>
<dbReference type="InterPro" id="IPR039104">
    <property type="entry name" value="6PGL"/>
</dbReference>
<keyword evidence="10" id="KW-1185">Reference proteome</keyword>
<comment type="function">
    <text evidence="2 7">Hydrolysis of 6-phosphogluconolactone to 6-phosphogluconate.</text>
</comment>
<evidence type="ECO:0000259" key="8">
    <source>
        <dbReference type="Pfam" id="PF01182"/>
    </source>
</evidence>
<dbReference type="GO" id="GO:0017057">
    <property type="term" value="F:6-phosphogluconolactonase activity"/>
    <property type="evidence" value="ECO:0007669"/>
    <property type="project" value="UniProtKB-UniRule"/>
</dbReference>
<evidence type="ECO:0000256" key="3">
    <source>
        <dbReference type="ARBA" id="ARBA00004961"/>
    </source>
</evidence>
<dbReference type="InterPro" id="IPR005900">
    <property type="entry name" value="6-phosphogluconolactonase_DevB"/>
</dbReference>
<evidence type="ECO:0000256" key="2">
    <source>
        <dbReference type="ARBA" id="ARBA00002681"/>
    </source>
</evidence>
<dbReference type="InterPro" id="IPR037171">
    <property type="entry name" value="NagB/RpiA_transferase-like"/>
</dbReference>
<dbReference type="GO" id="GO:0005975">
    <property type="term" value="P:carbohydrate metabolic process"/>
    <property type="evidence" value="ECO:0007669"/>
    <property type="project" value="UniProtKB-UniRule"/>
</dbReference>
<sequence length="246" mass="27781">MSTNQPQELHIFKDNTLWQEAVIGFIVDVISDSLTEKDHCSISLSGGSTPRQIYERLAKEGVKRGINWETVHFYWGDERAVPHTHPDSNYKMVKEALLDHIDISAENVHPMPTPDQPESSASVYGLELQTKFAPEGNSFDLSLLGLGDDGHTASIFPHTDLVREQRAWVKEVYLEDKDVYRISVTAPVINRSRYIAFLVTGRNKADALKEVLHGEENPEEYPAQLIRKSPNVHFFLDRDAAGEIEA</sequence>
<evidence type="ECO:0000313" key="10">
    <source>
        <dbReference type="Proteomes" id="UP000753961"/>
    </source>
</evidence>
<dbReference type="InterPro" id="IPR006148">
    <property type="entry name" value="Glc/Gal-6P_isomerase"/>
</dbReference>
<comment type="pathway">
    <text evidence="3 7">Carbohydrate degradation; pentose phosphate pathway; D-ribulose 5-phosphate from D-glucose 6-phosphate (oxidative stage): step 2/3.</text>
</comment>
<dbReference type="CDD" id="cd01400">
    <property type="entry name" value="6PGL"/>
    <property type="match status" value="1"/>
</dbReference>
<dbReference type="NCBIfam" id="TIGR01198">
    <property type="entry name" value="pgl"/>
    <property type="match status" value="1"/>
</dbReference>